<dbReference type="InterPro" id="IPR018392">
    <property type="entry name" value="LysM"/>
</dbReference>
<dbReference type="Gene3D" id="3.10.350.10">
    <property type="entry name" value="LysM domain"/>
    <property type="match status" value="1"/>
</dbReference>
<dbReference type="EMBL" id="JACJST010000019">
    <property type="protein sequence ID" value="MBD2569903.1"/>
    <property type="molecule type" value="Genomic_DNA"/>
</dbReference>
<dbReference type="RefSeq" id="WP_190717124.1">
    <property type="nucleotide sequence ID" value="NZ_JACJST010000019.1"/>
</dbReference>
<organism evidence="3 4">
    <name type="scientific">Anabaena lutea FACHB-196</name>
    <dbReference type="NCBI Taxonomy" id="2692881"/>
    <lineage>
        <taxon>Bacteria</taxon>
        <taxon>Bacillati</taxon>
        <taxon>Cyanobacteriota</taxon>
        <taxon>Cyanophyceae</taxon>
        <taxon>Nostocales</taxon>
        <taxon>Nostocaceae</taxon>
        <taxon>Anabaena</taxon>
    </lineage>
</organism>
<comment type="caution">
    <text evidence="3">The sequence shown here is derived from an EMBL/GenBank/DDBJ whole genome shotgun (WGS) entry which is preliminary data.</text>
</comment>
<evidence type="ECO:0000259" key="2">
    <source>
        <dbReference type="PROSITE" id="PS51782"/>
    </source>
</evidence>
<feature type="domain" description="LysM" evidence="2">
    <location>
        <begin position="105"/>
        <end position="155"/>
    </location>
</feature>
<keyword evidence="1" id="KW-0812">Transmembrane</keyword>
<dbReference type="SUPFAM" id="SSF54106">
    <property type="entry name" value="LysM domain"/>
    <property type="match status" value="1"/>
</dbReference>
<feature type="transmembrane region" description="Helical" evidence="1">
    <location>
        <begin position="51"/>
        <end position="75"/>
    </location>
</feature>
<sequence>MNTKLNCPVCSYQEIEGNICPNCDTDLSLIRTLQDLPQLEKPLSQSKFSKWTLTVALLMLMIGIGLGAGGSFLILKSSSPTSTIVSTPKPSVNSSVTLKQPQKSITYTVKPGDSLSLIAEKICRKGITWEVIVEANPRLEKRENYYIDPGEKLTIPRSCQEKNQ</sequence>
<keyword evidence="1" id="KW-0472">Membrane</keyword>
<keyword evidence="4" id="KW-1185">Reference proteome</keyword>
<reference evidence="3 4" key="1">
    <citation type="journal article" date="2020" name="ISME J.">
        <title>Comparative genomics reveals insights into cyanobacterial evolution and habitat adaptation.</title>
        <authorList>
            <person name="Chen M.Y."/>
            <person name="Teng W.K."/>
            <person name="Zhao L."/>
            <person name="Hu C.X."/>
            <person name="Zhou Y.K."/>
            <person name="Han B.P."/>
            <person name="Song L.R."/>
            <person name="Shu W.S."/>
        </authorList>
    </citation>
    <scope>NUCLEOTIDE SEQUENCE [LARGE SCALE GENOMIC DNA]</scope>
    <source>
        <strain evidence="3 4">FACHB-196</strain>
    </source>
</reference>
<dbReference type="Proteomes" id="UP000640531">
    <property type="component" value="Unassembled WGS sequence"/>
</dbReference>
<proteinExistence type="predicted"/>
<evidence type="ECO:0000313" key="3">
    <source>
        <dbReference type="EMBL" id="MBD2569903.1"/>
    </source>
</evidence>
<gene>
    <name evidence="3" type="ORF">H6G59_18785</name>
</gene>
<protein>
    <submittedName>
        <fullName evidence="3">LysM peptidoglycan-binding domain-containing protein</fullName>
    </submittedName>
</protein>
<evidence type="ECO:0000313" key="4">
    <source>
        <dbReference type="Proteomes" id="UP000640531"/>
    </source>
</evidence>
<dbReference type="SMART" id="SM00257">
    <property type="entry name" value="LysM"/>
    <property type="match status" value="1"/>
</dbReference>
<dbReference type="Pfam" id="PF01476">
    <property type="entry name" value="LysM"/>
    <property type="match status" value="1"/>
</dbReference>
<evidence type="ECO:0000256" key="1">
    <source>
        <dbReference type="SAM" id="Phobius"/>
    </source>
</evidence>
<keyword evidence="1" id="KW-1133">Transmembrane helix</keyword>
<dbReference type="PROSITE" id="PS51782">
    <property type="entry name" value="LYSM"/>
    <property type="match status" value="1"/>
</dbReference>
<dbReference type="InterPro" id="IPR036779">
    <property type="entry name" value="LysM_dom_sf"/>
</dbReference>
<accession>A0ABR8FJY3</accession>
<dbReference type="CDD" id="cd00118">
    <property type="entry name" value="LysM"/>
    <property type="match status" value="1"/>
</dbReference>
<name>A0ABR8FJY3_9NOST</name>